<protein>
    <recommendedName>
        <fullName evidence="1">GRF-like zinc ribbon domain-containing protein</fullName>
    </recommendedName>
</protein>
<gene>
    <name evidence="2" type="ORF">K505DRAFT_244526</name>
</gene>
<feature type="domain" description="GRF-like zinc ribbon" evidence="1">
    <location>
        <begin position="1"/>
        <end position="44"/>
    </location>
</feature>
<sequence length="113" mass="12416">PRCFICHSPAQHRVTGRGNRTGNTGRPYFRCAPCNKFLCFTDDRGLDPNNPLCDCRNPSRRQVSGPEKDVSGGIHFVCSLGGCDFYSPCMDSDQSQLTIDDGLVGILAHLKII</sequence>
<accession>A0A6A6XAC9</accession>
<keyword evidence="3" id="KW-1185">Reference proteome</keyword>
<dbReference type="Proteomes" id="UP000799757">
    <property type="component" value="Unassembled WGS sequence"/>
</dbReference>
<reference evidence="2" key="1">
    <citation type="journal article" date="2020" name="Stud. Mycol.">
        <title>101 Dothideomycetes genomes: a test case for predicting lifestyles and emergence of pathogens.</title>
        <authorList>
            <person name="Haridas S."/>
            <person name="Albert R."/>
            <person name="Binder M."/>
            <person name="Bloem J."/>
            <person name="Labutti K."/>
            <person name="Salamov A."/>
            <person name="Andreopoulos B."/>
            <person name="Baker S."/>
            <person name="Barry K."/>
            <person name="Bills G."/>
            <person name="Bluhm B."/>
            <person name="Cannon C."/>
            <person name="Castanera R."/>
            <person name="Culley D."/>
            <person name="Daum C."/>
            <person name="Ezra D."/>
            <person name="Gonzalez J."/>
            <person name="Henrissat B."/>
            <person name="Kuo A."/>
            <person name="Liang C."/>
            <person name="Lipzen A."/>
            <person name="Lutzoni F."/>
            <person name="Magnuson J."/>
            <person name="Mondo S."/>
            <person name="Nolan M."/>
            <person name="Ohm R."/>
            <person name="Pangilinan J."/>
            <person name="Park H.-J."/>
            <person name="Ramirez L."/>
            <person name="Alfaro M."/>
            <person name="Sun H."/>
            <person name="Tritt A."/>
            <person name="Yoshinaga Y."/>
            <person name="Zwiers L.-H."/>
            <person name="Turgeon B."/>
            <person name="Goodwin S."/>
            <person name="Spatafora J."/>
            <person name="Crous P."/>
            <person name="Grigoriev I."/>
        </authorList>
    </citation>
    <scope>NUCLEOTIDE SEQUENCE</scope>
    <source>
        <strain evidence="2">CBS 109.77</strain>
    </source>
</reference>
<dbReference type="OrthoDB" id="4469945at2759"/>
<dbReference type="InterPro" id="IPR056444">
    <property type="entry name" value="Zn_ribbon_GRF_2"/>
</dbReference>
<name>A0A6A6XAC9_9PLEO</name>
<proteinExistence type="predicted"/>
<evidence type="ECO:0000313" key="3">
    <source>
        <dbReference type="Proteomes" id="UP000799757"/>
    </source>
</evidence>
<dbReference type="AlphaFoldDB" id="A0A6A6XAC9"/>
<dbReference type="Pfam" id="PF23549">
    <property type="entry name" value="Zn_ribbon_GRF_2"/>
    <property type="match status" value="1"/>
</dbReference>
<evidence type="ECO:0000259" key="1">
    <source>
        <dbReference type="Pfam" id="PF23549"/>
    </source>
</evidence>
<feature type="non-terminal residue" evidence="2">
    <location>
        <position position="1"/>
    </location>
</feature>
<organism evidence="2 3">
    <name type="scientific">Melanomma pulvis-pyrius CBS 109.77</name>
    <dbReference type="NCBI Taxonomy" id="1314802"/>
    <lineage>
        <taxon>Eukaryota</taxon>
        <taxon>Fungi</taxon>
        <taxon>Dikarya</taxon>
        <taxon>Ascomycota</taxon>
        <taxon>Pezizomycotina</taxon>
        <taxon>Dothideomycetes</taxon>
        <taxon>Pleosporomycetidae</taxon>
        <taxon>Pleosporales</taxon>
        <taxon>Melanommataceae</taxon>
        <taxon>Melanomma</taxon>
    </lineage>
</organism>
<evidence type="ECO:0000313" key="2">
    <source>
        <dbReference type="EMBL" id="KAF2793389.1"/>
    </source>
</evidence>
<dbReference type="EMBL" id="MU001930">
    <property type="protein sequence ID" value="KAF2793389.1"/>
    <property type="molecule type" value="Genomic_DNA"/>
</dbReference>